<feature type="compositionally biased region" description="Basic residues" evidence="1">
    <location>
        <begin position="88"/>
        <end position="99"/>
    </location>
</feature>
<name>A0A8H3WRU3_9PEZI</name>
<comment type="caution">
    <text evidence="2">The sequence shown here is derived from an EMBL/GenBank/DDBJ whole genome shotgun (WGS) entry which is preliminary data.</text>
</comment>
<feature type="region of interest" description="Disordered" evidence="1">
    <location>
        <begin position="1"/>
        <end position="99"/>
    </location>
</feature>
<reference evidence="2 3" key="1">
    <citation type="submission" date="2019-12" db="EMBL/GenBank/DDBJ databases">
        <title>A genome sequence resource for the geographically widespread anthracnose pathogen Colletotrichum asianum.</title>
        <authorList>
            <person name="Meng Y."/>
        </authorList>
    </citation>
    <scope>NUCLEOTIDE SEQUENCE [LARGE SCALE GENOMIC DNA]</scope>
    <source>
        <strain evidence="2 3">ICMP 18580</strain>
    </source>
</reference>
<protein>
    <submittedName>
        <fullName evidence="2">Uncharacterized protein</fullName>
    </submittedName>
</protein>
<gene>
    <name evidence="2" type="ORF">GQ607_001523</name>
</gene>
<evidence type="ECO:0000313" key="3">
    <source>
        <dbReference type="Proteomes" id="UP000434172"/>
    </source>
</evidence>
<sequence length="99" mass="10520">RRTSADVNREITTPLSQREPPARSIAKGAGRQAGEADNSEDEPARDGGQEAPSSRPTLLSNAQDGWPRTPRSGDKQLGNARDTVNGRGGRRGGNRGMGR</sequence>
<evidence type="ECO:0000313" key="2">
    <source>
        <dbReference type="EMBL" id="KAF0331215.1"/>
    </source>
</evidence>
<organism evidence="2 3">
    <name type="scientific">Colletotrichum asianum</name>
    <dbReference type="NCBI Taxonomy" id="702518"/>
    <lineage>
        <taxon>Eukaryota</taxon>
        <taxon>Fungi</taxon>
        <taxon>Dikarya</taxon>
        <taxon>Ascomycota</taxon>
        <taxon>Pezizomycotina</taxon>
        <taxon>Sordariomycetes</taxon>
        <taxon>Hypocreomycetidae</taxon>
        <taxon>Glomerellales</taxon>
        <taxon>Glomerellaceae</taxon>
        <taxon>Colletotrichum</taxon>
        <taxon>Colletotrichum gloeosporioides species complex</taxon>
    </lineage>
</organism>
<feature type="compositionally biased region" description="Polar residues" evidence="1">
    <location>
        <begin position="51"/>
        <end position="63"/>
    </location>
</feature>
<evidence type="ECO:0000256" key="1">
    <source>
        <dbReference type="SAM" id="MobiDB-lite"/>
    </source>
</evidence>
<keyword evidence="3" id="KW-1185">Reference proteome</keyword>
<feature type="non-terminal residue" evidence="2">
    <location>
        <position position="1"/>
    </location>
</feature>
<dbReference type="Proteomes" id="UP000434172">
    <property type="component" value="Unassembled WGS sequence"/>
</dbReference>
<dbReference type="AlphaFoldDB" id="A0A8H3WRU3"/>
<proteinExistence type="predicted"/>
<dbReference type="EMBL" id="WOWK01000004">
    <property type="protein sequence ID" value="KAF0331215.1"/>
    <property type="molecule type" value="Genomic_DNA"/>
</dbReference>
<accession>A0A8H3WRU3</accession>